<sequence length="134" mass="14260">MRRYGHFVSSRWCCTSAFARGYDGDCWLAGCLSVGVPLSPSAAATCLRRKGLEPRSSLSVPQYQAAGKARSDQSSPAFPVQAHGDAARTKPATLESTSEEPSVCAAKSLAQTAKRIYKEAEASGAAYRSRTKVV</sequence>
<accession>A0A6A6V8G8</accession>
<dbReference type="AlphaFoldDB" id="A0A6A6V8G8"/>
<organism evidence="2 3">
    <name type="scientific">Sporormia fimetaria CBS 119925</name>
    <dbReference type="NCBI Taxonomy" id="1340428"/>
    <lineage>
        <taxon>Eukaryota</taxon>
        <taxon>Fungi</taxon>
        <taxon>Dikarya</taxon>
        <taxon>Ascomycota</taxon>
        <taxon>Pezizomycotina</taxon>
        <taxon>Dothideomycetes</taxon>
        <taxon>Pleosporomycetidae</taxon>
        <taxon>Pleosporales</taxon>
        <taxon>Sporormiaceae</taxon>
        <taxon>Sporormia</taxon>
    </lineage>
</organism>
<gene>
    <name evidence="2" type="ORF">M011DRAFT_129576</name>
</gene>
<protein>
    <submittedName>
        <fullName evidence="2">Uncharacterized protein</fullName>
    </submittedName>
</protein>
<dbReference type="Proteomes" id="UP000799440">
    <property type="component" value="Unassembled WGS sequence"/>
</dbReference>
<proteinExistence type="predicted"/>
<keyword evidence="3" id="KW-1185">Reference proteome</keyword>
<name>A0A6A6V8G8_9PLEO</name>
<feature type="region of interest" description="Disordered" evidence="1">
    <location>
        <begin position="54"/>
        <end position="99"/>
    </location>
</feature>
<dbReference type="EMBL" id="MU006581">
    <property type="protein sequence ID" value="KAF2745601.1"/>
    <property type="molecule type" value="Genomic_DNA"/>
</dbReference>
<evidence type="ECO:0000256" key="1">
    <source>
        <dbReference type="SAM" id="MobiDB-lite"/>
    </source>
</evidence>
<reference evidence="2" key="1">
    <citation type="journal article" date="2020" name="Stud. Mycol.">
        <title>101 Dothideomycetes genomes: a test case for predicting lifestyles and emergence of pathogens.</title>
        <authorList>
            <person name="Haridas S."/>
            <person name="Albert R."/>
            <person name="Binder M."/>
            <person name="Bloem J."/>
            <person name="Labutti K."/>
            <person name="Salamov A."/>
            <person name="Andreopoulos B."/>
            <person name="Baker S."/>
            <person name="Barry K."/>
            <person name="Bills G."/>
            <person name="Bluhm B."/>
            <person name="Cannon C."/>
            <person name="Castanera R."/>
            <person name="Culley D."/>
            <person name="Daum C."/>
            <person name="Ezra D."/>
            <person name="Gonzalez J."/>
            <person name="Henrissat B."/>
            <person name="Kuo A."/>
            <person name="Liang C."/>
            <person name="Lipzen A."/>
            <person name="Lutzoni F."/>
            <person name="Magnuson J."/>
            <person name="Mondo S."/>
            <person name="Nolan M."/>
            <person name="Ohm R."/>
            <person name="Pangilinan J."/>
            <person name="Park H.-J."/>
            <person name="Ramirez L."/>
            <person name="Alfaro M."/>
            <person name="Sun H."/>
            <person name="Tritt A."/>
            <person name="Yoshinaga Y."/>
            <person name="Zwiers L.-H."/>
            <person name="Turgeon B."/>
            <person name="Goodwin S."/>
            <person name="Spatafora J."/>
            <person name="Crous P."/>
            <person name="Grigoriev I."/>
        </authorList>
    </citation>
    <scope>NUCLEOTIDE SEQUENCE</scope>
    <source>
        <strain evidence="2">CBS 119925</strain>
    </source>
</reference>
<evidence type="ECO:0000313" key="3">
    <source>
        <dbReference type="Proteomes" id="UP000799440"/>
    </source>
</evidence>
<evidence type="ECO:0000313" key="2">
    <source>
        <dbReference type="EMBL" id="KAF2745601.1"/>
    </source>
</evidence>